<gene>
    <name evidence="2" type="ORF">ACJMK2_001915</name>
</gene>
<evidence type="ECO:0000259" key="1">
    <source>
        <dbReference type="PROSITE" id="PS50041"/>
    </source>
</evidence>
<keyword evidence="3" id="KW-1185">Reference proteome</keyword>
<dbReference type="InterPro" id="IPR016187">
    <property type="entry name" value="CTDL_fold"/>
</dbReference>
<protein>
    <recommendedName>
        <fullName evidence="1">C-type lectin domain-containing protein</fullName>
    </recommendedName>
</protein>
<feature type="non-terminal residue" evidence="2">
    <location>
        <position position="131"/>
    </location>
</feature>
<dbReference type="AlphaFoldDB" id="A0ABD3XW04"/>
<evidence type="ECO:0000313" key="3">
    <source>
        <dbReference type="Proteomes" id="UP001634394"/>
    </source>
</evidence>
<dbReference type="SUPFAM" id="SSF56436">
    <property type="entry name" value="C-type lectin-like"/>
    <property type="match status" value="1"/>
</dbReference>
<reference evidence="2 3" key="1">
    <citation type="submission" date="2024-11" db="EMBL/GenBank/DDBJ databases">
        <title>Chromosome-level genome assembly of the freshwater bivalve Anodonta woodiana.</title>
        <authorList>
            <person name="Chen X."/>
        </authorList>
    </citation>
    <scope>NUCLEOTIDE SEQUENCE [LARGE SCALE GENOMIC DNA]</scope>
    <source>
        <strain evidence="2">MN2024</strain>
        <tissue evidence="2">Gills</tissue>
    </source>
</reference>
<dbReference type="Proteomes" id="UP001634394">
    <property type="component" value="Unassembled WGS sequence"/>
</dbReference>
<name>A0ABD3XW04_SINWO</name>
<feature type="domain" description="C-type lectin" evidence="1">
    <location>
        <begin position="31"/>
        <end position="131"/>
    </location>
</feature>
<dbReference type="EMBL" id="JBJQND010000001">
    <property type="protein sequence ID" value="KAL3889578.1"/>
    <property type="molecule type" value="Genomic_DNA"/>
</dbReference>
<comment type="caution">
    <text evidence="2">The sequence shown here is derived from an EMBL/GenBank/DDBJ whole genome shotgun (WGS) entry which is preliminary data.</text>
</comment>
<organism evidence="2 3">
    <name type="scientific">Sinanodonta woodiana</name>
    <name type="common">Chinese pond mussel</name>
    <name type="synonym">Anodonta woodiana</name>
    <dbReference type="NCBI Taxonomy" id="1069815"/>
    <lineage>
        <taxon>Eukaryota</taxon>
        <taxon>Metazoa</taxon>
        <taxon>Spiralia</taxon>
        <taxon>Lophotrochozoa</taxon>
        <taxon>Mollusca</taxon>
        <taxon>Bivalvia</taxon>
        <taxon>Autobranchia</taxon>
        <taxon>Heteroconchia</taxon>
        <taxon>Palaeoheterodonta</taxon>
        <taxon>Unionida</taxon>
        <taxon>Unionoidea</taxon>
        <taxon>Unionidae</taxon>
        <taxon>Unioninae</taxon>
        <taxon>Sinanodonta</taxon>
    </lineage>
</organism>
<dbReference type="Gene3D" id="3.10.100.10">
    <property type="entry name" value="Mannose-Binding Protein A, subunit A"/>
    <property type="match status" value="1"/>
</dbReference>
<sequence length="131" mass="14659">MNCCFKAPSNSCDMGYMNISLGGSYFCIKPYLILKTFNDAMKQCESEKAKLLVITTIDQIADLKPQLHAGCTYVGISDETKEGTWVTWDGTAVNLTWSPFDPNGGNSENCGIIYSSYIIFFKSHCQRNNHF</sequence>
<dbReference type="PROSITE" id="PS50041">
    <property type="entry name" value="C_TYPE_LECTIN_2"/>
    <property type="match status" value="1"/>
</dbReference>
<dbReference type="InterPro" id="IPR001304">
    <property type="entry name" value="C-type_lectin-like"/>
</dbReference>
<accession>A0ABD3XW04</accession>
<dbReference type="Pfam" id="PF00059">
    <property type="entry name" value="Lectin_C"/>
    <property type="match status" value="1"/>
</dbReference>
<dbReference type="InterPro" id="IPR016186">
    <property type="entry name" value="C-type_lectin-like/link_sf"/>
</dbReference>
<proteinExistence type="predicted"/>
<dbReference type="CDD" id="cd00037">
    <property type="entry name" value="CLECT"/>
    <property type="match status" value="1"/>
</dbReference>
<evidence type="ECO:0000313" key="2">
    <source>
        <dbReference type="EMBL" id="KAL3889578.1"/>
    </source>
</evidence>